<dbReference type="PANTHER" id="PTHR42734">
    <property type="entry name" value="METAL TRANSPORT SYSTEM ATP-BINDING PROTEIN TM_0124-RELATED"/>
    <property type="match status" value="1"/>
</dbReference>
<keyword evidence="3" id="KW-0547">Nucleotide-binding</keyword>
<dbReference type="Pfam" id="PF00005">
    <property type="entry name" value="ABC_tran"/>
    <property type="match status" value="1"/>
</dbReference>
<dbReference type="InterPro" id="IPR003593">
    <property type="entry name" value="AAA+_ATPase"/>
</dbReference>
<evidence type="ECO:0000313" key="6">
    <source>
        <dbReference type="EMBL" id="SVA56113.1"/>
    </source>
</evidence>
<dbReference type="EMBL" id="UINC01012911">
    <property type="protein sequence ID" value="SVA56113.1"/>
    <property type="molecule type" value="Genomic_DNA"/>
</dbReference>
<keyword evidence="2" id="KW-0813">Transport</keyword>
<reference evidence="6" key="1">
    <citation type="submission" date="2018-05" db="EMBL/GenBank/DDBJ databases">
        <authorList>
            <person name="Lanie J.A."/>
            <person name="Ng W.-L."/>
            <person name="Kazmierczak K.M."/>
            <person name="Andrzejewski T.M."/>
            <person name="Davidsen T.M."/>
            <person name="Wayne K.J."/>
            <person name="Tettelin H."/>
            <person name="Glass J.I."/>
            <person name="Rusch D."/>
            <person name="Podicherti R."/>
            <person name="Tsui H.-C.T."/>
            <person name="Winkler M.E."/>
        </authorList>
    </citation>
    <scope>NUCLEOTIDE SEQUENCE</scope>
</reference>
<dbReference type="AlphaFoldDB" id="A0A381WVY7"/>
<proteinExistence type="inferred from homology"/>
<dbReference type="InterPro" id="IPR003439">
    <property type="entry name" value="ABC_transporter-like_ATP-bd"/>
</dbReference>
<evidence type="ECO:0000256" key="4">
    <source>
        <dbReference type="ARBA" id="ARBA00022840"/>
    </source>
</evidence>
<organism evidence="6">
    <name type="scientific">marine metagenome</name>
    <dbReference type="NCBI Taxonomy" id="408172"/>
    <lineage>
        <taxon>unclassified sequences</taxon>
        <taxon>metagenomes</taxon>
        <taxon>ecological metagenomes</taxon>
    </lineage>
</organism>
<dbReference type="PROSITE" id="PS50893">
    <property type="entry name" value="ABC_TRANSPORTER_2"/>
    <property type="match status" value="1"/>
</dbReference>
<dbReference type="PANTHER" id="PTHR42734:SF17">
    <property type="entry name" value="METAL TRANSPORT SYSTEM ATP-BINDING PROTEIN TM_0124-RELATED"/>
    <property type="match status" value="1"/>
</dbReference>
<dbReference type="GO" id="GO:0016887">
    <property type="term" value="F:ATP hydrolysis activity"/>
    <property type="evidence" value="ECO:0007669"/>
    <property type="project" value="InterPro"/>
</dbReference>
<evidence type="ECO:0000256" key="1">
    <source>
        <dbReference type="ARBA" id="ARBA00005417"/>
    </source>
</evidence>
<accession>A0A381WVY7</accession>
<name>A0A381WVY7_9ZZZZ</name>
<dbReference type="GO" id="GO:0005524">
    <property type="term" value="F:ATP binding"/>
    <property type="evidence" value="ECO:0007669"/>
    <property type="project" value="UniProtKB-KW"/>
</dbReference>
<feature type="domain" description="ABC transporter" evidence="5">
    <location>
        <begin position="5"/>
        <end position="245"/>
    </location>
</feature>
<dbReference type="SMART" id="SM00382">
    <property type="entry name" value="AAA"/>
    <property type="match status" value="1"/>
</dbReference>
<evidence type="ECO:0000256" key="2">
    <source>
        <dbReference type="ARBA" id="ARBA00022448"/>
    </source>
</evidence>
<gene>
    <name evidence="6" type="ORF">METZ01_LOCUS108967</name>
</gene>
<dbReference type="Gene3D" id="3.40.50.300">
    <property type="entry name" value="P-loop containing nucleotide triphosphate hydrolases"/>
    <property type="match status" value="1"/>
</dbReference>
<protein>
    <recommendedName>
        <fullName evidence="5">ABC transporter domain-containing protein</fullName>
    </recommendedName>
</protein>
<comment type="similarity">
    <text evidence="1">Belongs to the ABC transporter superfamily.</text>
</comment>
<dbReference type="SUPFAM" id="SSF52540">
    <property type="entry name" value="P-loop containing nucleoside triphosphate hydrolases"/>
    <property type="match status" value="1"/>
</dbReference>
<keyword evidence="4" id="KW-0067">ATP-binding</keyword>
<dbReference type="InterPro" id="IPR027417">
    <property type="entry name" value="P-loop_NTPase"/>
</dbReference>
<sequence length="260" mass="29344">MQNIIELKNISVFQQRNKVFDNFSLSLKMGQNTVILGPNGAGKTTLLKLLNRELYIVANEISSIKIFGKDRWNVEELRAHLGVVSHHLQTNFSNNALGLYVVLSGFYASDGIWQHQNFETEHIELAHQTMDLLGIVDLKSRQFSSMSTGEQRKFLLARALVHDPEVLVLDEPTSGLDLRACFQYLEIIQGLMSMGKNVILVTHHIHEIPPEITRAILLKEAKVVDDGDKIKVLTSKSLSKLFDRPIKIIQENGFYQALPG</sequence>
<evidence type="ECO:0000259" key="5">
    <source>
        <dbReference type="PROSITE" id="PS50893"/>
    </source>
</evidence>
<evidence type="ECO:0000256" key="3">
    <source>
        <dbReference type="ARBA" id="ARBA00022741"/>
    </source>
</evidence>
<dbReference type="InterPro" id="IPR050153">
    <property type="entry name" value="Metal_Ion_Import_ABC"/>
</dbReference>